<feature type="transmembrane region" description="Helical" evidence="14">
    <location>
        <begin position="112"/>
        <end position="133"/>
    </location>
</feature>
<feature type="transmembrane region" description="Helical" evidence="14">
    <location>
        <begin position="214"/>
        <end position="238"/>
    </location>
</feature>
<dbReference type="GO" id="GO:0009252">
    <property type="term" value="P:peptidoglycan biosynthetic process"/>
    <property type="evidence" value="ECO:0007669"/>
    <property type="project" value="UniProtKB-KW"/>
</dbReference>
<dbReference type="Pfam" id="PF02673">
    <property type="entry name" value="BacA"/>
    <property type="match status" value="1"/>
</dbReference>
<evidence type="ECO:0000256" key="8">
    <source>
        <dbReference type="ARBA" id="ARBA00022989"/>
    </source>
</evidence>
<evidence type="ECO:0000256" key="2">
    <source>
        <dbReference type="ARBA" id="ARBA00010621"/>
    </source>
</evidence>
<dbReference type="GO" id="GO:0050380">
    <property type="term" value="F:undecaprenyl-diphosphatase activity"/>
    <property type="evidence" value="ECO:0007669"/>
    <property type="project" value="UniProtKB-UniRule"/>
</dbReference>
<feature type="transmembrane region" description="Helical" evidence="14">
    <location>
        <begin position="48"/>
        <end position="70"/>
    </location>
</feature>
<dbReference type="HAMAP" id="MF_01006">
    <property type="entry name" value="Undec_diphosphatase"/>
    <property type="match status" value="1"/>
</dbReference>
<protein>
    <recommendedName>
        <fullName evidence="4 14">Undecaprenyl-diphosphatase</fullName>
        <ecNumber evidence="3 14">3.6.1.27</ecNumber>
    </recommendedName>
    <alternativeName>
        <fullName evidence="12 14">Bacitracin resistance protein</fullName>
    </alternativeName>
    <alternativeName>
        <fullName evidence="11 14">Undecaprenyl pyrophosphate phosphatase</fullName>
    </alternativeName>
</protein>
<sequence length="268" mass="28669">MADNSTLVAAFLGLIEGLTEFIPVSSTGHLLLVGHFLGFESAGKTFEVVIQLGAVLAILTVYAHKLWAVIAAASSDPGARRFILSVLIAFLPAVVVGVLARDFIKTVLFETPMLIAIMLILGGIVLLFVDRIASEPTQDDAMKLPLGMAFKIGLIQCLAMIPGVSRSGATIVGALWLGASRRAAAEFSFFLSMPTMAGAFAYDIYKSRDVLDWAAMNQIAVGFVMAFISAVLVVRWLLGYVSQHGFTVFAWWRIIVGSVALAALLLGF</sequence>
<keyword evidence="10 14" id="KW-0046">Antibiotic resistance</keyword>
<evidence type="ECO:0000313" key="15">
    <source>
        <dbReference type="EMBL" id="PZQ95460.1"/>
    </source>
</evidence>
<feature type="transmembrane region" description="Helical" evidence="14">
    <location>
        <begin position="154"/>
        <end position="177"/>
    </location>
</feature>
<gene>
    <name evidence="14" type="primary">uppP</name>
    <name evidence="15" type="ORF">DI533_19295</name>
</gene>
<keyword evidence="14" id="KW-0573">Peptidoglycan synthesis</keyword>
<keyword evidence="7 14" id="KW-0378">Hydrolase</keyword>
<dbReference type="InterPro" id="IPR003824">
    <property type="entry name" value="UppP"/>
</dbReference>
<dbReference type="PANTHER" id="PTHR30622:SF3">
    <property type="entry name" value="UNDECAPRENYL-DIPHOSPHATASE"/>
    <property type="match status" value="1"/>
</dbReference>
<keyword evidence="9 14" id="KW-0472">Membrane</keyword>
<reference evidence="15 16" key="1">
    <citation type="submission" date="2017-08" db="EMBL/GenBank/DDBJ databases">
        <title>Infants hospitalized years apart are colonized by the same room-sourced microbial strains.</title>
        <authorList>
            <person name="Brooks B."/>
            <person name="Olm M.R."/>
            <person name="Firek B.A."/>
            <person name="Baker R."/>
            <person name="Thomas B.C."/>
            <person name="Morowitz M.J."/>
            <person name="Banfield J.F."/>
        </authorList>
    </citation>
    <scope>NUCLEOTIDE SEQUENCE [LARGE SCALE GENOMIC DNA]</scope>
    <source>
        <strain evidence="15">S2_003_000_R2_11</strain>
    </source>
</reference>
<evidence type="ECO:0000256" key="5">
    <source>
        <dbReference type="ARBA" id="ARBA00022475"/>
    </source>
</evidence>
<comment type="subcellular location">
    <subcellularLocation>
        <location evidence="1 14">Cell membrane</location>
        <topology evidence="1 14">Multi-pass membrane protein</topology>
    </subcellularLocation>
</comment>
<feature type="transmembrane region" description="Helical" evidence="14">
    <location>
        <begin position="183"/>
        <end position="202"/>
    </location>
</feature>
<keyword evidence="14" id="KW-0961">Cell wall biogenesis/degradation</keyword>
<proteinExistence type="inferred from homology"/>
<organism evidence="15 16">
    <name type="scientific">Cereibacter sphaeroides</name>
    <name type="common">Rhodobacter sphaeroides</name>
    <dbReference type="NCBI Taxonomy" id="1063"/>
    <lineage>
        <taxon>Bacteria</taxon>
        <taxon>Pseudomonadati</taxon>
        <taxon>Pseudomonadota</taxon>
        <taxon>Alphaproteobacteria</taxon>
        <taxon>Rhodobacterales</taxon>
        <taxon>Paracoccaceae</taxon>
        <taxon>Cereibacter</taxon>
    </lineage>
</organism>
<dbReference type="NCBIfam" id="NF001389">
    <property type="entry name" value="PRK00281.1-2"/>
    <property type="match status" value="1"/>
</dbReference>
<comment type="similarity">
    <text evidence="2 14">Belongs to the UppP family.</text>
</comment>
<feature type="transmembrane region" description="Helical" evidence="14">
    <location>
        <begin position="82"/>
        <end position="100"/>
    </location>
</feature>
<keyword evidence="5 14" id="KW-1003">Cell membrane</keyword>
<dbReference type="EMBL" id="QFQS01000007">
    <property type="protein sequence ID" value="PZQ95460.1"/>
    <property type="molecule type" value="Genomic_DNA"/>
</dbReference>
<evidence type="ECO:0000256" key="4">
    <source>
        <dbReference type="ARBA" id="ARBA00021581"/>
    </source>
</evidence>
<evidence type="ECO:0000256" key="10">
    <source>
        <dbReference type="ARBA" id="ARBA00023251"/>
    </source>
</evidence>
<dbReference type="GO" id="GO:0005886">
    <property type="term" value="C:plasma membrane"/>
    <property type="evidence" value="ECO:0007669"/>
    <property type="project" value="UniProtKB-SubCell"/>
</dbReference>
<dbReference type="GO" id="GO:0046677">
    <property type="term" value="P:response to antibiotic"/>
    <property type="evidence" value="ECO:0007669"/>
    <property type="project" value="UniProtKB-UniRule"/>
</dbReference>
<dbReference type="NCBIfam" id="TIGR00753">
    <property type="entry name" value="undec_PP_bacA"/>
    <property type="match status" value="1"/>
</dbReference>
<comment type="caution">
    <text evidence="15">The sequence shown here is derived from an EMBL/GenBank/DDBJ whole genome shotgun (WGS) entry which is preliminary data.</text>
</comment>
<keyword evidence="8 14" id="KW-1133">Transmembrane helix</keyword>
<evidence type="ECO:0000256" key="12">
    <source>
        <dbReference type="ARBA" id="ARBA00032932"/>
    </source>
</evidence>
<comment type="function">
    <text evidence="14">Catalyzes the dephosphorylation of undecaprenyl diphosphate (UPP). Confers resistance to bacitracin.</text>
</comment>
<evidence type="ECO:0000313" key="16">
    <source>
        <dbReference type="Proteomes" id="UP000248975"/>
    </source>
</evidence>
<evidence type="ECO:0000256" key="7">
    <source>
        <dbReference type="ARBA" id="ARBA00022801"/>
    </source>
</evidence>
<evidence type="ECO:0000256" key="1">
    <source>
        <dbReference type="ARBA" id="ARBA00004651"/>
    </source>
</evidence>
<keyword evidence="6 14" id="KW-0812">Transmembrane</keyword>
<name>A0A2W5UBV3_CERSP</name>
<feature type="transmembrane region" description="Helical" evidence="14">
    <location>
        <begin position="250"/>
        <end position="267"/>
    </location>
</feature>
<dbReference type="Proteomes" id="UP000248975">
    <property type="component" value="Unassembled WGS sequence"/>
</dbReference>
<evidence type="ECO:0000256" key="11">
    <source>
        <dbReference type="ARBA" id="ARBA00032707"/>
    </source>
</evidence>
<dbReference type="GO" id="GO:0071555">
    <property type="term" value="P:cell wall organization"/>
    <property type="evidence" value="ECO:0007669"/>
    <property type="project" value="UniProtKB-KW"/>
</dbReference>
<keyword evidence="14" id="KW-0133">Cell shape</keyword>
<evidence type="ECO:0000256" key="3">
    <source>
        <dbReference type="ARBA" id="ARBA00012374"/>
    </source>
</evidence>
<accession>A0A2W5UBV3</accession>
<dbReference type="GO" id="GO:0008360">
    <property type="term" value="P:regulation of cell shape"/>
    <property type="evidence" value="ECO:0007669"/>
    <property type="project" value="UniProtKB-KW"/>
</dbReference>
<dbReference type="EC" id="3.6.1.27" evidence="3 14"/>
<evidence type="ECO:0000256" key="13">
    <source>
        <dbReference type="ARBA" id="ARBA00047594"/>
    </source>
</evidence>
<evidence type="ECO:0000256" key="14">
    <source>
        <dbReference type="HAMAP-Rule" id="MF_01006"/>
    </source>
</evidence>
<comment type="catalytic activity">
    <reaction evidence="13 14">
        <text>di-trans,octa-cis-undecaprenyl diphosphate + H2O = di-trans,octa-cis-undecaprenyl phosphate + phosphate + H(+)</text>
        <dbReference type="Rhea" id="RHEA:28094"/>
        <dbReference type="ChEBI" id="CHEBI:15377"/>
        <dbReference type="ChEBI" id="CHEBI:15378"/>
        <dbReference type="ChEBI" id="CHEBI:43474"/>
        <dbReference type="ChEBI" id="CHEBI:58405"/>
        <dbReference type="ChEBI" id="CHEBI:60392"/>
        <dbReference type="EC" id="3.6.1.27"/>
    </reaction>
</comment>
<comment type="miscellaneous">
    <text evidence="14">Bacitracin is thought to be involved in the inhibition of peptidoglycan synthesis by sequestering undecaprenyl diphosphate, thereby reducing the pool of lipid carrier available.</text>
</comment>
<evidence type="ECO:0000256" key="9">
    <source>
        <dbReference type="ARBA" id="ARBA00023136"/>
    </source>
</evidence>
<dbReference type="PANTHER" id="PTHR30622">
    <property type="entry name" value="UNDECAPRENYL-DIPHOSPHATASE"/>
    <property type="match status" value="1"/>
</dbReference>
<evidence type="ECO:0000256" key="6">
    <source>
        <dbReference type="ARBA" id="ARBA00022692"/>
    </source>
</evidence>
<dbReference type="AlphaFoldDB" id="A0A2W5UBV3"/>
<dbReference type="NCBIfam" id="NF001390">
    <property type="entry name" value="PRK00281.1-4"/>
    <property type="match status" value="1"/>
</dbReference>